<organism evidence="1 2">
    <name type="scientific">Lysinibacillus alkalisoli</name>
    <dbReference type="NCBI Taxonomy" id="1911548"/>
    <lineage>
        <taxon>Bacteria</taxon>
        <taxon>Bacillati</taxon>
        <taxon>Bacillota</taxon>
        <taxon>Bacilli</taxon>
        <taxon>Bacillales</taxon>
        <taxon>Bacillaceae</taxon>
        <taxon>Lysinibacillus</taxon>
    </lineage>
</organism>
<dbReference type="RefSeq" id="WP_188613003.1">
    <property type="nucleotide sequence ID" value="NZ_BMJT01000001.1"/>
</dbReference>
<dbReference type="EMBL" id="BMJT01000001">
    <property type="protein sequence ID" value="GGG09989.1"/>
    <property type="molecule type" value="Genomic_DNA"/>
</dbReference>
<accession>A0A917D514</accession>
<protein>
    <submittedName>
        <fullName evidence="1">Uncharacterized protein</fullName>
    </submittedName>
</protein>
<evidence type="ECO:0000313" key="1">
    <source>
        <dbReference type="EMBL" id="GGG09989.1"/>
    </source>
</evidence>
<proteinExistence type="predicted"/>
<reference evidence="1" key="1">
    <citation type="journal article" date="2014" name="Int. J. Syst. Evol. Microbiol.">
        <title>Complete genome sequence of Corynebacterium casei LMG S-19264T (=DSM 44701T), isolated from a smear-ripened cheese.</title>
        <authorList>
            <consortium name="US DOE Joint Genome Institute (JGI-PGF)"/>
            <person name="Walter F."/>
            <person name="Albersmeier A."/>
            <person name="Kalinowski J."/>
            <person name="Ruckert C."/>
        </authorList>
    </citation>
    <scope>NUCLEOTIDE SEQUENCE</scope>
    <source>
        <strain evidence="1">CGMCC 1.15760</strain>
    </source>
</reference>
<dbReference type="AlphaFoldDB" id="A0A917D514"/>
<evidence type="ECO:0000313" key="2">
    <source>
        <dbReference type="Proteomes" id="UP000616608"/>
    </source>
</evidence>
<gene>
    <name evidence="1" type="ORF">GCM10007425_00430</name>
</gene>
<reference evidence="1" key="2">
    <citation type="submission" date="2020-09" db="EMBL/GenBank/DDBJ databases">
        <authorList>
            <person name="Sun Q."/>
            <person name="Zhou Y."/>
        </authorList>
    </citation>
    <scope>NUCLEOTIDE SEQUENCE</scope>
    <source>
        <strain evidence="1">CGMCC 1.15760</strain>
    </source>
</reference>
<comment type="caution">
    <text evidence="1">The sequence shown here is derived from an EMBL/GenBank/DDBJ whole genome shotgun (WGS) entry which is preliminary data.</text>
</comment>
<sequence length="324" mass="37892">MNLITNVSTFELAQQSVNFVILSPVDLPAGCSVKNISLKKESTSSRSSIRFEILSKGRVVRVKQFYYDWGIPTIYADTNLISPGNSFEINGIVGFIGVDYKGNQAACYARWFTNVELSVLEGKFIDDELISIIKSFKPLDPFFIEKWGEKSFTTTSYTARYGVPKWQEDEISRVRWYEKNFDINKRISSQNIYIPTFEYQEFSLDSIGFNQNKYGIETHFLYRSKVNYTDGIWFWLAPEEMIENLSYKEGENIGIRQSWLVKKEKLLLGNIEITMLLHKQNAQYYGWYAHWKIGNYIYQIFIRPSVNFNIDKFNGFIHTLHEVK</sequence>
<dbReference type="Proteomes" id="UP000616608">
    <property type="component" value="Unassembled WGS sequence"/>
</dbReference>
<name>A0A917D514_9BACI</name>
<keyword evidence="2" id="KW-1185">Reference proteome</keyword>